<name>A0AAW9PUJ2_9CYAN</name>
<proteinExistence type="predicted"/>
<accession>A0AAW9PUJ2</accession>
<dbReference type="PANTHER" id="PTHR42110">
    <property type="entry name" value="L-ASPARAGINASE, PUTATIVE (AFU_ORTHOLOGUE AFUA_3G11890)-RELATED"/>
    <property type="match status" value="1"/>
</dbReference>
<dbReference type="RefSeq" id="WP_330484327.1">
    <property type="nucleotide sequence ID" value="NZ_JAZBJZ010000056.1"/>
</dbReference>
<protein>
    <submittedName>
        <fullName evidence="1">Asparaginase</fullName>
    </submittedName>
</protein>
<dbReference type="AlphaFoldDB" id="A0AAW9PUJ2"/>
<dbReference type="Proteomes" id="UP001333818">
    <property type="component" value="Unassembled WGS sequence"/>
</dbReference>
<dbReference type="EMBL" id="JAZBJZ010000056">
    <property type="protein sequence ID" value="MEE3717897.1"/>
    <property type="molecule type" value="Genomic_DNA"/>
</dbReference>
<comment type="caution">
    <text evidence="1">The sequence shown here is derived from an EMBL/GenBank/DDBJ whole genome shotgun (WGS) entry which is preliminary data.</text>
</comment>
<dbReference type="PANTHER" id="PTHR42110:SF1">
    <property type="entry name" value="L-ASPARAGINASE, PUTATIVE (AFU_ORTHOLOGUE AFUA_3G11890)-RELATED"/>
    <property type="match status" value="1"/>
</dbReference>
<keyword evidence="2" id="KW-1185">Reference proteome</keyword>
<sequence>MNFGKRNRSTTSSLTVSLLREGVVESSHICQAAVADTRGRVLSVAGDAQTATFARSALKPIQAIAVSATGTQERFNLSEADLAVICGSHQGNIQQARQVFNILWRCDVEASALQCPIPDGKSSPLQYNCSGKHAGMIAVCQQKGWEISSYMNANHPVQQLILEKMAELLHMPPAEFIGAHDDCGVPTYLLELGQLAHLYAQLAAHNQLHLERITRAMTHYPEMISGDGEFDTELMRRTQGALVSKSGAEGVQCVGRVGEGLGLSIKVMDGAKRAKHAVAIHLLRQMGWITPSIAESLEETFIVLGEYKRLEVTGELSII</sequence>
<dbReference type="Pfam" id="PF06089">
    <property type="entry name" value="Asparaginase_II"/>
    <property type="match status" value="1"/>
</dbReference>
<gene>
    <name evidence="1" type="ORF">V2H45_14240</name>
</gene>
<reference evidence="1" key="1">
    <citation type="submission" date="2024-01" db="EMBL/GenBank/DDBJ databases">
        <title>Bank of Algae and Cyanobacteria of the Azores (BACA) strain genomes.</title>
        <authorList>
            <person name="Luz R."/>
            <person name="Cordeiro R."/>
            <person name="Fonseca A."/>
            <person name="Goncalves V."/>
        </authorList>
    </citation>
    <scope>NUCLEOTIDE SEQUENCE</scope>
    <source>
        <strain evidence="1">BACA0141</strain>
    </source>
</reference>
<evidence type="ECO:0000313" key="2">
    <source>
        <dbReference type="Proteomes" id="UP001333818"/>
    </source>
</evidence>
<organism evidence="1 2">
    <name type="scientific">Tumidithrix elongata BACA0141</name>
    <dbReference type="NCBI Taxonomy" id="2716417"/>
    <lineage>
        <taxon>Bacteria</taxon>
        <taxon>Bacillati</taxon>
        <taxon>Cyanobacteriota</taxon>
        <taxon>Cyanophyceae</taxon>
        <taxon>Pseudanabaenales</taxon>
        <taxon>Pseudanabaenaceae</taxon>
        <taxon>Tumidithrix</taxon>
        <taxon>Tumidithrix elongata</taxon>
    </lineage>
</organism>
<evidence type="ECO:0000313" key="1">
    <source>
        <dbReference type="EMBL" id="MEE3717897.1"/>
    </source>
</evidence>
<dbReference type="InterPro" id="IPR010349">
    <property type="entry name" value="Asparaginase_II"/>
</dbReference>